<organism evidence="1">
    <name type="scientific">Leclercia adecarboxylata</name>
    <dbReference type="NCBI Taxonomy" id="83655"/>
    <lineage>
        <taxon>Bacteria</taxon>
        <taxon>Pseudomonadati</taxon>
        <taxon>Pseudomonadota</taxon>
        <taxon>Gammaproteobacteria</taxon>
        <taxon>Enterobacterales</taxon>
        <taxon>Enterobacteriaceae</taxon>
        <taxon>Leclercia</taxon>
    </lineage>
</organism>
<dbReference type="AlphaFoldDB" id="A0A7D5G226"/>
<keyword evidence="1" id="KW-0614">Plasmid</keyword>
<accession>A0A7D5G226</accession>
<dbReference type="EMBL" id="MN821364">
    <property type="protein sequence ID" value="QLG00571.1"/>
    <property type="molecule type" value="Genomic_DNA"/>
</dbReference>
<proteinExistence type="predicted"/>
<protein>
    <submittedName>
        <fullName evidence="1">Uncharacterized protein</fullName>
    </submittedName>
</protein>
<sequence length="164" mass="18152">MTGKSRCNLIGSALPGLHPARPYPLKATHSFLCAIGVVTTRHAEVGAYLRVMRSTGPLTSVYIIPFSNITRSGLISSYNIPRKAMLFRPFGPGRRRFCRGEVWARCRVLATLGPGACDGRYLYLFSERAAVRPLHAKAFSIIHRVPEDKDPLWNGMNRAIKKGG</sequence>
<geneLocation type="plasmid" evidence="1">
    <name>pP12375-3FII</name>
</geneLocation>
<name>A0A7D5G226_9ENTR</name>
<reference evidence="1" key="1">
    <citation type="submission" date="2019-12" db="EMBL/GenBank/DDBJ databases">
        <authorList>
            <person name="Zhou D."/>
        </authorList>
    </citation>
    <scope>NUCLEOTIDE SEQUENCE</scope>
    <source>
        <strain evidence="1">P12375</strain>
        <plasmid evidence="1">pP12375-3FII</plasmid>
    </source>
</reference>
<evidence type="ECO:0000313" key="1">
    <source>
        <dbReference type="EMBL" id="QLG00571.1"/>
    </source>
</evidence>